<evidence type="ECO:0000256" key="1">
    <source>
        <dbReference type="ARBA" id="ARBA00006464"/>
    </source>
</evidence>
<comment type="similarity">
    <text evidence="1">Belongs to the bacterial sugar transferase family.</text>
</comment>
<dbReference type="Pfam" id="PF02397">
    <property type="entry name" value="Bac_transf"/>
    <property type="match status" value="1"/>
</dbReference>
<comment type="caution">
    <text evidence="5">The sequence shown here is derived from an EMBL/GenBank/DDBJ whole genome shotgun (WGS) entry which is preliminary data.</text>
</comment>
<dbReference type="Proteomes" id="UP000476332">
    <property type="component" value="Unassembled WGS sequence"/>
</dbReference>
<feature type="domain" description="Bacterial sugar transferase" evidence="4">
    <location>
        <begin position="237"/>
        <end position="423"/>
    </location>
</feature>
<dbReference type="EMBL" id="JAAAMJ010000025">
    <property type="protein sequence ID" value="NDV89024.1"/>
    <property type="molecule type" value="Genomic_DNA"/>
</dbReference>
<reference evidence="5 6" key="1">
    <citation type="submission" date="2020-01" db="EMBL/GenBank/DDBJ databases">
        <title>Genomes of bacteria type strains.</title>
        <authorList>
            <person name="Chen J."/>
            <person name="Zhu S."/>
            <person name="Chen J."/>
        </authorList>
    </citation>
    <scope>NUCLEOTIDE SEQUENCE [LARGE SCALE GENOMIC DNA]</scope>
    <source>
        <strain evidence="5 6">KCTC 52919</strain>
    </source>
</reference>
<feature type="transmembrane region" description="Helical" evidence="3">
    <location>
        <begin position="53"/>
        <end position="72"/>
    </location>
</feature>
<evidence type="ECO:0000256" key="3">
    <source>
        <dbReference type="SAM" id="Phobius"/>
    </source>
</evidence>
<dbReference type="GO" id="GO:0016780">
    <property type="term" value="F:phosphotransferase activity, for other substituted phosphate groups"/>
    <property type="evidence" value="ECO:0007669"/>
    <property type="project" value="TreeGrafter"/>
</dbReference>
<keyword evidence="3" id="KW-0472">Membrane</keyword>
<dbReference type="GO" id="GO:0000271">
    <property type="term" value="P:polysaccharide biosynthetic process"/>
    <property type="evidence" value="ECO:0007669"/>
    <property type="project" value="UniProtKB-KW"/>
</dbReference>
<feature type="transmembrane region" description="Helical" evidence="3">
    <location>
        <begin position="242"/>
        <end position="265"/>
    </location>
</feature>
<evidence type="ECO:0000313" key="6">
    <source>
        <dbReference type="Proteomes" id="UP000476332"/>
    </source>
</evidence>
<evidence type="ECO:0000256" key="2">
    <source>
        <dbReference type="ARBA" id="ARBA00023169"/>
    </source>
</evidence>
<dbReference type="AlphaFoldDB" id="A0A6L9MM92"/>
<name>A0A6L9MM92_9HYPH</name>
<dbReference type="PANTHER" id="PTHR30576:SF0">
    <property type="entry name" value="UNDECAPRENYL-PHOSPHATE N-ACETYLGALACTOSAMINYL 1-PHOSPHATE TRANSFERASE-RELATED"/>
    <property type="match status" value="1"/>
</dbReference>
<protein>
    <recommendedName>
        <fullName evidence="4">Bacterial sugar transferase domain-containing protein</fullName>
    </recommendedName>
</protein>
<evidence type="ECO:0000259" key="4">
    <source>
        <dbReference type="Pfam" id="PF02397"/>
    </source>
</evidence>
<keyword evidence="3" id="KW-1133">Transmembrane helix</keyword>
<organism evidence="5 6">
    <name type="scientific">Aurantimonas aggregata</name>
    <dbReference type="NCBI Taxonomy" id="2047720"/>
    <lineage>
        <taxon>Bacteria</taxon>
        <taxon>Pseudomonadati</taxon>
        <taxon>Pseudomonadota</taxon>
        <taxon>Alphaproteobacteria</taxon>
        <taxon>Hyphomicrobiales</taxon>
        <taxon>Aurantimonadaceae</taxon>
        <taxon>Aurantimonas</taxon>
    </lineage>
</organism>
<dbReference type="InterPro" id="IPR003362">
    <property type="entry name" value="Bact_transf"/>
</dbReference>
<proteinExistence type="inferred from homology"/>
<keyword evidence="6" id="KW-1185">Reference proteome</keyword>
<feature type="transmembrane region" description="Helical" evidence="3">
    <location>
        <begin position="112"/>
        <end position="130"/>
    </location>
</feature>
<gene>
    <name evidence="5" type="ORF">GTW51_20310</name>
</gene>
<feature type="transmembrane region" description="Helical" evidence="3">
    <location>
        <begin position="20"/>
        <end position="41"/>
    </location>
</feature>
<evidence type="ECO:0000313" key="5">
    <source>
        <dbReference type="EMBL" id="NDV89024.1"/>
    </source>
</evidence>
<accession>A0A6L9MM92</accession>
<feature type="transmembrane region" description="Helical" evidence="3">
    <location>
        <begin position="84"/>
        <end position="106"/>
    </location>
</feature>
<sequence>MFELARTLSESRRPVQILKLKWVQLLGGIVLAVLIPVLVRYEFDLELPTPGSAWNTIAGVTFALVLGFYILTQVTRFPGVRASSYVVPCLTGSFGLVLLVFFFFRLEYARSLFVASFTIGVIWFFVAMLLTRMHIRPTFAVIPFGSVERLQSVTTADFKLLLSPLVPAQVPDALIADFRSDLPAVWEHFIADWVVAGRPAYHAKHAMETLTGRVDIEHLSENSFGSLEPALGYRKIKRVLDIVVALLLLPAFVLLTLVVGIAIAIDSPGPVFFRQERVGYRGRIFRMIKFRTMKHGPAVSSGQREAAMTQAQDPRITRLGRFLRRTRIDEIPQLLNILKGEMSWIGPRPEAKALSGWYEEELPFYRYRHIVRPGITGWAQVNQGHVVEMHEVLGKLHYDFYYIKYFSPWLDAFVAIRTVWIMLRGLGAR</sequence>
<keyword evidence="2" id="KW-0270">Exopolysaccharide synthesis</keyword>
<keyword evidence="3" id="KW-0812">Transmembrane</keyword>
<dbReference type="PANTHER" id="PTHR30576">
    <property type="entry name" value="COLANIC BIOSYNTHESIS UDP-GLUCOSE LIPID CARRIER TRANSFERASE"/>
    <property type="match status" value="1"/>
</dbReference>